<protein>
    <submittedName>
        <fullName evidence="2">Uncharacterized protein</fullName>
    </submittedName>
</protein>
<organism evidence="2 3">
    <name type="scientific">Marchantia polymorpha subsp. ruderalis</name>
    <dbReference type="NCBI Taxonomy" id="1480154"/>
    <lineage>
        <taxon>Eukaryota</taxon>
        <taxon>Viridiplantae</taxon>
        <taxon>Streptophyta</taxon>
        <taxon>Embryophyta</taxon>
        <taxon>Marchantiophyta</taxon>
        <taxon>Marchantiopsida</taxon>
        <taxon>Marchantiidae</taxon>
        <taxon>Marchantiales</taxon>
        <taxon>Marchantiaceae</taxon>
        <taxon>Marchantia</taxon>
    </lineage>
</organism>
<proteinExistence type="predicted"/>
<feature type="region of interest" description="Disordered" evidence="1">
    <location>
        <begin position="1"/>
        <end position="38"/>
    </location>
</feature>
<comment type="caution">
    <text evidence="2">The sequence shown here is derived from an EMBL/GenBank/DDBJ whole genome shotgun (WGS) entry which is preliminary data.</text>
</comment>
<name>A0A176W6G4_MARPO</name>
<keyword evidence="3" id="KW-1185">Reference proteome</keyword>
<dbReference type="Proteomes" id="UP000077202">
    <property type="component" value="Unassembled WGS sequence"/>
</dbReference>
<gene>
    <name evidence="2" type="ORF">AXG93_2515s1390</name>
</gene>
<evidence type="ECO:0000313" key="2">
    <source>
        <dbReference type="EMBL" id="OAE28201.1"/>
    </source>
</evidence>
<evidence type="ECO:0000313" key="3">
    <source>
        <dbReference type="Proteomes" id="UP000077202"/>
    </source>
</evidence>
<feature type="compositionally biased region" description="Basic and acidic residues" evidence="1">
    <location>
        <begin position="8"/>
        <end position="24"/>
    </location>
</feature>
<accession>A0A176W6G4</accession>
<sequence length="167" mass="17919">MSQGTVRIRLEEEKEEEFRDRIEGPVKPTAGLSAGGLGGGSAPCAGAGAMREAEWHGGDGGAAAVLSISVAEDPEISEPHLVKKAPRLKEKARRGREVGVVVQLIVEPRGDEERWQLIPPSTPTPTPALKQTPSLSVTAGQREAAICGIRLFWEIEREHRGRKLCTG</sequence>
<dbReference type="EMBL" id="LVLJ01001764">
    <property type="protein sequence ID" value="OAE28201.1"/>
    <property type="molecule type" value="Genomic_DNA"/>
</dbReference>
<dbReference type="AlphaFoldDB" id="A0A176W6G4"/>
<evidence type="ECO:0000256" key="1">
    <source>
        <dbReference type="SAM" id="MobiDB-lite"/>
    </source>
</evidence>
<reference evidence="2" key="1">
    <citation type="submission" date="2016-03" db="EMBL/GenBank/DDBJ databases">
        <title>Mechanisms controlling the formation of the plant cell surface in tip-growing cells are functionally conserved among land plants.</title>
        <authorList>
            <person name="Honkanen S."/>
            <person name="Jones V.A."/>
            <person name="Morieri G."/>
            <person name="Champion C."/>
            <person name="Hetherington A.J."/>
            <person name="Kelly S."/>
            <person name="Saint-Marcoux D."/>
            <person name="Proust H."/>
            <person name="Prescott H."/>
            <person name="Dolan L."/>
        </authorList>
    </citation>
    <scope>NUCLEOTIDE SEQUENCE [LARGE SCALE GENOMIC DNA]</scope>
    <source>
        <tissue evidence="2">Whole gametophyte</tissue>
    </source>
</reference>